<feature type="transmembrane region" description="Helical" evidence="1">
    <location>
        <begin position="107"/>
        <end position="130"/>
    </location>
</feature>
<dbReference type="eggNOG" id="ENOG5031B0I">
    <property type="taxonomic scope" value="Bacteria"/>
</dbReference>
<dbReference type="STRING" id="1384049.CD29_06525"/>
<evidence type="ECO:0000256" key="1">
    <source>
        <dbReference type="SAM" id="Phobius"/>
    </source>
</evidence>
<dbReference type="OrthoDB" id="2376580at2"/>
<keyword evidence="4" id="KW-1185">Reference proteome</keyword>
<sequence length="142" mass="16067">MAQVQSIPRPLVRVNQWTILLSVLLTWITGQVWILLIPLIANLSGVLFNFNPIIKMARVFIIKEGKSYIPEDVVQQKFNACIALFCLSGGFISLSIGWALVGFVFTILVAVASFIAILGFCIGCFIFFQFKQYQYRRTLKQT</sequence>
<keyword evidence="1" id="KW-0472">Membrane</keyword>
<keyword evidence="1" id="KW-1133">Transmembrane helix</keyword>
<evidence type="ECO:0000313" key="3">
    <source>
        <dbReference type="EMBL" id="KGR79346.1"/>
    </source>
</evidence>
<dbReference type="PIRSF" id="PIRSF030042">
    <property type="entry name" value="UCP030042"/>
    <property type="match status" value="1"/>
</dbReference>
<protein>
    <recommendedName>
        <fullName evidence="2">DUF4395 domain-containing protein</fullName>
    </recommendedName>
</protein>
<accession>A0A0A3I3I5</accession>
<dbReference type="Pfam" id="PF14340">
    <property type="entry name" value="DUF4395"/>
    <property type="match status" value="1"/>
</dbReference>
<evidence type="ECO:0000313" key="4">
    <source>
        <dbReference type="Proteomes" id="UP000030416"/>
    </source>
</evidence>
<dbReference type="AlphaFoldDB" id="A0A0A3I3I5"/>
<name>A0A0A3I3I5_9BACL</name>
<dbReference type="RefSeq" id="WP_036184306.1">
    <property type="nucleotide sequence ID" value="NZ_AVDA01000006.1"/>
</dbReference>
<feature type="transmembrane region" description="Helical" evidence="1">
    <location>
        <begin position="20"/>
        <end position="48"/>
    </location>
</feature>
<organism evidence="3 4">
    <name type="scientific">Ureibacillus manganicus DSM 26584</name>
    <dbReference type="NCBI Taxonomy" id="1384049"/>
    <lineage>
        <taxon>Bacteria</taxon>
        <taxon>Bacillati</taxon>
        <taxon>Bacillota</taxon>
        <taxon>Bacilli</taxon>
        <taxon>Bacillales</taxon>
        <taxon>Caryophanaceae</taxon>
        <taxon>Ureibacillus</taxon>
    </lineage>
</organism>
<dbReference type="InterPro" id="IPR025508">
    <property type="entry name" value="DUF4395"/>
</dbReference>
<dbReference type="InterPro" id="IPR016942">
    <property type="entry name" value="UCP030042"/>
</dbReference>
<feature type="domain" description="DUF4395" evidence="2">
    <location>
        <begin position="7"/>
        <end position="131"/>
    </location>
</feature>
<keyword evidence="1" id="KW-0812">Transmembrane</keyword>
<dbReference type="Proteomes" id="UP000030416">
    <property type="component" value="Unassembled WGS sequence"/>
</dbReference>
<comment type="caution">
    <text evidence="3">The sequence shown here is derived from an EMBL/GenBank/DDBJ whole genome shotgun (WGS) entry which is preliminary data.</text>
</comment>
<evidence type="ECO:0000259" key="2">
    <source>
        <dbReference type="Pfam" id="PF14340"/>
    </source>
</evidence>
<proteinExistence type="predicted"/>
<feature type="transmembrane region" description="Helical" evidence="1">
    <location>
        <begin position="78"/>
        <end position="101"/>
    </location>
</feature>
<gene>
    <name evidence="3" type="ORF">CD29_06525</name>
</gene>
<dbReference type="EMBL" id="JPVN01000006">
    <property type="protein sequence ID" value="KGR79346.1"/>
    <property type="molecule type" value="Genomic_DNA"/>
</dbReference>
<reference evidence="3 4" key="1">
    <citation type="submission" date="2014-02" db="EMBL/GenBank/DDBJ databases">
        <title>Draft genome sequence of Lysinibacillus manganicus DSM 26584T.</title>
        <authorList>
            <person name="Zhang F."/>
            <person name="Wang G."/>
            <person name="Zhang L."/>
        </authorList>
    </citation>
    <scope>NUCLEOTIDE SEQUENCE [LARGE SCALE GENOMIC DNA]</scope>
    <source>
        <strain evidence="3 4">DSM 26584</strain>
    </source>
</reference>